<organism evidence="1 2">
    <name type="scientific">Dictyobacter kobayashii</name>
    <dbReference type="NCBI Taxonomy" id="2014872"/>
    <lineage>
        <taxon>Bacteria</taxon>
        <taxon>Bacillati</taxon>
        <taxon>Chloroflexota</taxon>
        <taxon>Ktedonobacteria</taxon>
        <taxon>Ktedonobacterales</taxon>
        <taxon>Dictyobacteraceae</taxon>
        <taxon>Dictyobacter</taxon>
    </lineage>
</organism>
<dbReference type="InterPro" id="IPR016181">
    <property type="entry name" value="Acyl_CoA_acyltransferase"/>
</dbReference>
<sequence>MKGGEEIILNIEYYTAEEAMKVLKKARSTFFKEVDDGKIPSELEPGRQRGRRYPKNAIDILANRGERRKIKGKGPQHLVLAPSTIADLWTEVLIGLEMYGEDDVPPFETLLEWRDINDEIFMHLKDQGQSVGYSSLMPIEEKVLQALIHDKIRENDIPLRAIKQWTDPGISVYVATVTVKPSGNKRIDRDRGGFLIKQTVKWALTLNRQFDIKNWYGIGATKEGQKLFERLGFEEIVSLYDGERKGYLVQDIKQPVKLINEVLADMKREKSDKKTEQ</sequence>
<dbReference type="AlphaFoldDB" id="A0A402AHN8"/>
<reference evidence="2" key="1">
    <citation type="submission" date="2018-12" db="EMBL/GenBank/DDBJ databases">
        <title>Tengunoibacter tsumagoiensis gen. nov., sp. nov., Dictyobacter kobayashii sp. nov., D. alpinus sp. nov., and D. joshuensis sp. nov. and description of Dictyobacteraceae fam. nov. within the order Ktedonobacterales isolated from Tengu-no-mugimeshi.</title>
        <authorList>
            <person name="Wang C.M."/>
            <person name="Zheng Y."/>
            <person name="Sakai Y."/>
            <person name="Toyoda A."/>
            <person name="Minakuchi Y."/>
            <person name="Abe K."/>
            <person name="Yokota A."/>
            <person name="Yabe S."/>
        </authorList>
    </citation>
    <scope>NUCLEOTIDE SEQUENCE [LARGE SCALE GENOMIC DNA]</scope>
    <source>
        <strain evidence="2">Uno11</strain>
    </source>
</reference>
<comment type="caution">
    <text evidence="1">The sequence shown here is derived from an EMBL/GenBank/DDBJ whole genome shotgun (WGS) entry which is preliminary data.</text>
</comment>
<dbReference type="Proteomes" id="UP000287188">
    <property type="component" value="Unassembled WGS sequence"/>
</dbReference>
<name>A0A402AHN8_9CHLR</name>
<dbReference type="SUPFAM" id="SSF55729">
    <property type="entry name" value="Acyl-CoA N-acyltransferases (Nat)"/>
    <property type="match status" value="1"/>
</dbReference>
<accession>A0A402AHN8</accession>
<evidence type="ECO:0000313" key="1">
    <source>
        <dbReference type="EMBL" id="GCE18641.1"/>
    </source>
</evidence>
<gene>
    <name evidence="1" type="ORF">KDK_24410</name>
</gene>
<evidence type="ECO:0000313" key="2">
    <source>
        <dbReference type="Proteomes" id="UP000287188"/>
    </source>
</evidence>
<dbReference type="EMBL" id="BIFS01000001">
    <property type="protein sequence ID" value="GCE18641.1"/>
    <property type="molecule type" value="Genomic_DNA"/>
</dbReference>
<keyword evidence="2" id="KW-1185">Reference proteome</keyword>
<protein>
    <submittedName>
        <fullName evidence="1">Uncharacterized protein</fullName>
    </submittedName>
</protein>
<proteinExistence type="predicted"/>